<name>A0A0F7VMW1_STRLW</name>
<dbReference type="AlphaFoldDB" id="A0A0F7VMW1"/>
<reference evidence="4 5" key="1">
    <citation type="submission" date="2015-02" db="EMBL/GenBank/DDBJ databases">
        <authorList>
            <person name="Gomez-Escribano P.J."/>
        </authorList>
    </citation>
    <scope>NUCLEOTIDE SEQUENCE [LARGE SCALE GENOMIC DNA]</scope>
    <source>
        <strain evidence="5">C34 (DSM 42122 / NRRL B-24963)</strain>
    </source>
</reference>
<dbReference type="InterPro" id="IPR050267">
    <property type="entry name" value="Anti-sigma-factor_SerPK"/>
</dbReference>
<feature type="region of interest" description="Disordered" evidence="2">
    <location>
        <begin position="1"/>
        <end position="21"/>
    </location>
</feature>
<dbReference type="SUPFAM" id="SSF55874">
    <property type="entry name" value="ATPase domain of HSP90 chaperone/DNA topoisomerase II/histidine kinase"/>
    <property type="match status" value="1"/>
</dbReference>
<protein>
    <submittedName>
        <fullName evidence="4">Regulatory Protein</fullName>
    </submittedName>
</protein>
<dbReference type="RefSeq" id="WP_029386302.1">
    <property type="nucleotide sequence ID" value="NZ_AZSD01000392.1"/>
</dbReference>
<keyword evidence="1" id="KW-0723">Serine/threonine-protein kinase</keyword>
<feature type="domain" description="Histidine kinase/HSP90-like ATPase" evidence="3">
    <location>
        <begin position="41"/>
        <end position="142"/>
    </location>
</feature>
<sequence length="159" mass="16587">MEQAAGDEGQKTGDDRSLSASAAYDGDPSCIGAARHLAAGFLTKVQALHGLPVSERAMGMTQLVVSELVTNAVKYAPGPVMLDLRISDGAVRVSVWDSDPVLPDVAATDPRRVGRHGLEITLAVSQAYEVRREPVGKRVTAVIALADDPGGDIAGRTTP</sequence>
<dbReference type="KEGG" id="sle:sle_00210"/>
<dbReference type="CDD" id="cd16936">
    <property type="entry name" value="HATPase_RsbW-like"/>
    <property type="match status" value="1"/>
</dbReference>
<evidence type="ECO:0000313" key="5">
    <source>
        <dbReference type="Proteomes" id="UP000035016"/>
    </source>
</evidence>
<feature type="compositionally biased region" description="Basic and acidic residues" evidence="2">
    <location>
        <begin position="8"/>
        <end position="17"/>
    </location>
</feature>
<dbReference type="InterPro" id="IPR036890">
    <property type="entry name" value="HATPase_C_sf"/>
</dbReference>
<organism evidence="4 5">
    <name type="scientific">Streptomyces leeuwenhoekii</name>
    <dbReference type="NCBI Taxonomy" id="1437453"/>
    <lineage>
        <taxon>Bacteria</taxon>
        <taxon>Bacillati</taxon>
        <taxon>Actinomycetota</taxon>
        <taxon>Actinomycetes</taxon>
        <taxon>Kitasatosporales</taxon>
        <taxon>Streptomycetaceae</taxon>
        <taxon>Streptomyces</taxon>
    </lineage>
</organism>
<keyword evidence="1" id="KW-0418">Kinase</keyword>
<evidence type="ECO:0000256" key="2">
    <source>
        <dbReference type="SAM" id="MobiDB-lite"/>
    </source>
</evidence>
<evidence type="ECO:0000259" key="3">
    <source>
        <dbReference type="Pfam" id="PF13581"/>
    </source>
</evidence>
<gene>
    <name evidence="4" type="primary">sle_00210</name>
</gene>
<dbReference type="Pfam" id="PF13581">
    <property type="entry name" value="HATPase_c_2"/>
    <property type="match status" value="1"/>
</dbReference>
<keyword evidence="1" id="KW-0808">Transferase</keyword>
<dbReference type="PANTHER" id="PTHR35526:SF3">
    <property type="entry name" value="ANTI-SIGMA-F FACTOR RSBW"/>
    <property type="match status" value="1"/>
</dbReference>
<dbReference type="GO" id="GO:0004674">
    <property type="term" value="F:protein serine/threonine kinase activity"/>
    <property type="evidence" value="ECO:0007669"/>
    <property type="project" value="UniProtKB-KW"/>
</dbReference>
<evidence type="ECO:0000256" key="1">
    <source>
        <dbReference type="ARBA" id="ARBA00022527"/>
    </source>
</evidence>
<accession>A0A0F7VMW1</accession>
<dbReference type="EMBL" id="LN831790">
    <property type="protein sequence ID" value="CQR59483.1"/>
    <property type="molecule type" value="Genomic_DNA"/>
</dbReference>
<evidence type="ECO:0000313" key="4">
    <source>
        <dbReference type="EMBL" id="CQR59483.1"/>
    </source>
</evidence>
<dbReference type="Gene3D" id="3.30.565.10">
    <property type="entry name" value="Histidine kinase-like ATPase, C-terminal domain"/>
    <property type="match status" value="1"/>
</dbReference>
<dbReference type="Proteomes" id="UP000035016">
    <property type="component" value="Chromosome Chromosome"/>
</dbReference>
<dbReference type="InterPro" id="IPR003594">
    <property type="entry name" value="HATPase_dom"/>
</dbReference>
<dbReference type="PANTHER" id="PTHR35526">
    <property type="entry name" value="ANTI-SIGMA-F FACTOR RSBW-RELATED"/>
    <property type="match status" value="1"/>
</dbReference>
<proteinExistence type="predicted"/>